<organism evidence="2 3">
    <name type="scientific">Cucurbita argyrosperma subsp. sororia</name>
    <dbReference type="NCBI Taxonomy" id="37648"/>
    <lineage>
        <taxon>Eukaryota</taxon>
        <taxon>Viridiplantae</taxon>
        <taxon>Streptophyta</taxon>
        <taxon>Embryophyta</taxon>
        <taxon>Tracheophyta</taxon>
        <taxon>Spermatophyta</taxon>
        <taxon>Magnoliopsida</taxon>
        <taxon>eudicotyledons</taxon>
        <taxon>Gunneridae</taxon>
        <taxon>Pentapetalae</taxon>
        <taxon>rosids</taxon>
        <taxon>fabids</taxon>
        <taxon>Cucurbitales</taxon>
        <taxon>Cucurbitaceae</taxon>
        <taxon>Cucurbiteae</taxon>
        <taxon>Cucurbita</taxon>
    </lineage>
</organism>
<evidence type="ECO:0000256" key="1">
    <source>
        <dbReference type="SAM" id="MobiDB-lite"/>
    </source>
</evidence>
<comment type="caution">
    <text evidence="2">The sequence shown here is derived from an EMBL/GenBank/DDBJ whole genome shotgun (WGS) entry which is preliminary data.</text>
</comment>
<sequence>MRHLHQPALPLVLASTHPRRPPEPLRLPPDPIGTNRHTSANDRCTPSPLIRSLQTAAAQRNRLPHTSVNWKRGIK</sequence>
<dbReference type="AlphaFoldDB" id="A0AAV6NHI1"/>
<feature type="region of interest" description="Disordered" evidence="1">
    <location>
        <begin position="1"/>
        <end position="47"/>
    </location>
</feature>
<evidence type="ECO:0000313" key="3">
    <source>
        <dbReference type="Proteomes" id="UP000685013"/>
    </source>
</evidence>
<gene>
    <name evidence="2" type="ORF">SDJN03_10165</name>
</gene>
<accession>A0AAV6NHI1</accession>
<keyword evidence="3" id="KW-1185">Reference proteome</keyword>
<dbReference type="Proteomes" id="UP000685013">
    <property type="component" value="Chromosome 6"/>
</dbReference>
<dbReference type="EMBL" id="JAGKQH010000006">
    <property type="protein sequence ID" value="KAG6596985.1"/>
    <property type="molecule type" value="Genomic_DNA"/>
</dbReference>
<evidence type="ECO:0000313" key="2">
    <source>
        <dbReference type="EMBL" id="KAG6596985.1"/>
    </source>
</evidence>
<reference evidence="2 3" key="1">
    <citation type="journal article" date="2021" name="Hortic Res">
        <title>The domestication of Cucurbita argyrosperma as revealed by the genome of its wild relative.</title>
        <authorList>
            <person name="Barrera-Redondo J."/>
            <person name="Sanchez-de la Vega G."/>
            <person name="Aguirre-Liguori J.A."/>
            <person name="Castellanos-Morales G."/>
            <person name="Gutierrez-Guerrero Y.T."/>
            <person name="Aguirre-Dugua X."/>
            <person name="Aguirre-Planter E."/>
            <person name="Tenaillon M.I."/>
            <person name="Lira-Saade R."/>
            <person name="Eguiarte L.E."/>
        </authorList>
    </citation>
    <scope>NUCLEOTIDE SEQUENCE [LARGE SCALE GENOMIC DNA]</scope>
    <source>
        <strain evidence="2">JBR-2021</strain>
    </source>
</reference>
<name>A0AAV6NHI1_9ROSI</name>
<proteinExistence type="predicted"/>
<feature type="compositionally biased region" description="Polar residues" evidence="1">
    <location>
        <begin position="35"/>
        <end position="44"/>
    </location>
</feature>
<feature type="non-terminal residue" evidence="2">
    <location>
        <position position="1"/>
    </location>
</feature>
<protein>
    <submittedName>
        <fullName evidence="2">Uncharacterized protein</fullName>
    </submittedName>
</protein>